<keyword evidence="2" id="KW-0648">Protein biosynthesis</keyword>
<dbReference type="InterPro" id="IPR041095">
    <property type="entry name" value="EFG_II"/>
</dbReference>
<dbReference type="InterPro" id="IPR027417">
    <property type="entry name" value="P-loop_NTPase"/>
</dbReference>
<dbReference type="Pfam" id="PF00009">
    <property type="entry name" value="GTP_EFTU"/>
    <property type="match status" value="1"/>
</dbReference>
<dbReference type="Proteomes" id="UP000414364">
    <property type="component" value="Unassembled WGS sequence"/>
</dbReference>
<dbReference type="InterPro" id="IPR014721">
    <property type="entry name" value="Ribsml_uS5_D2-typ_fold_subgr"/>
</dbReference>
<dbReference type="RefSeq" id="WP_153385555.1">
    <property type="nucleotide sequence ID" value="NZ_VDFO01000041.1"/>
</dbReference>
<dbReference type="GO" id="GO:0046677">
    <property type="term" value="P:response to antibiotic"/>
    <property type="evidence" value="ECO:0007669"/>
    <property type="project" value="UniProtKB-KW"/>
</dbReference>
<keyword evidence="4" id="KW-0046">Antibiotic resistance</keyword>
<dbReference type="GO" id="GO:0005525">
    <property type="term" value="F:GTP binding"/>
    <property type="evidence" value="ECO:0007669"/>
    <property type="project" value="UniProtKB-KW"/>
</dbReference>
<gene>
    <name evidence="7" type="ORF">FHL05_10085</name>
    <name evidence="6" type="ORF">FHL06_07165</name>
</gene>
<evidence type="ECO:0000256" key="1">
    <source>
        <dbReference type="ARBA" id="ARBA00022741"/>
    </source>
</evidence>
<dbReference type="EMBL" id="VDFP01000012">
    <property type="protein sequence ID" value="MQS76164.1"/>
    <property type="molecule type" value="Genomic_DNA"/>
</dbReference>
<dbReference type="PANTHER" id="PTHR43261">
    <property type="entry name" value="TRANSLATION ELONGATION FACTOR G-RELATED"/>
    <property type="match status" value="1"/>
</dbReference>
<evidence type="ECO:0000313" key="6">
    <source>
        <dbReference type="EMBL" id="MQS76164.1"/>
    </source>
</evidence>
<evidence type="ECO:0000256" key="4">
    <source>
        <dbReference type="ARBA" id="ARBA00023251"/>
    </source>
</evidence>
<dbReference type="CDD" id="cd03711">
    <property type="entry name" value="Tet_C"/>
    <property type="match status" value="1"/>
</dbReference>
<dbReference type="Pfam" id="PF00679">
    <property type="entry name" value="EFG_C"/>
    <property type="match status" value="1"/>
</dbReference>
<evidence type="ECO:0000256" key="3">
    <source>
        <dbReference type="ARBA" id="ARBA00023134"/>
    </source>
</evidence>
<dbReference type="GO" id="GO:0003924">
    <property type="term" value="F:GTPase activity"/>
    <property type="evidence" value="ECO:0007669"/>
    <property type="project" value="InterPro"/>
</dbReference>
<protein>
    <submittedName>
        <fullName evidence="6">TetM/TetW/TetO/TetS family tetracycline resistance ribosomal protection protein</fullName>
    </submittedName>
</protein>
<reference evidence="8 9" key="1">
    <citation type="journal article" date="2019" name="Syst. Appl. Microbiol.">
        <title>Polyphasic characterization of two novel Lactobacillus spp. isolated from blown salami packages: Description of Lactobacillus halodurans sp. nov. and Lactobacillus salsicarnum sp. nov.</title>
        <authorList>
            <person name="Schuster J.A."/>
            <person name="Klingl A."/>
            <person name="Vogel R.F."/>
            <person name="Ehrmann M.A."/>
        </authorList>
    </citation>
    <scope>NUCLEOTIDE SEQUENCE [LARGE SCALE GENOMIC DNA]</scope>
    <source>
        <strain evidence="7 8">TMW 1.1920</strain>
        <strain evidence="6 9">TMW 1.2172</strain>
    </source>
</reference>
<dbReference type="InterPro" id="IPR035650">
    <property type="entry name" value="Tet_C"/>
</dbReference>
<dbReference type="InterPro" id="IPR005225">
    <property type="entry name" value="Small_GTP-bd"/>
</dbReference>
<dbReference type="Gene3D" id="2.40.30.10">
    <property type="entry name" value="Translation factors"/>
    <property type="match status" value="1"/>
</dbReference>
<evidence type="ECO:0000259" key="5">
    <source>
        <dbReference type="PROSITE" id="PS51722"/>
    </source>
</evidence>
<keyword evidence="3" id="KW-0342">GTP-binding</keyword>
<comment type="caution">
    <text evidence="6">The sequence shown here is derived from an EMBL/GenBank/DDBJ whole genome shotgun (WGS) entry which is preliminary data.</text>
</comment>
<dbReference type="Pfam" id="PF14492">
    <property type="entry name" value="EFG_III"/>
    <property type="match status" value="1"/>
</dbReference>
<dbReference type="Proteomes" id="UP000371423">
    <property type="component" value="Unassembled WGS sequence"/>
</dbReference>
<name>A0A5P0ZPI6_9LACO</name>
<dbReference type="InterPro" id="IPR000795">
    <property type="entry name" value="T_Tr_GTP-bd_dom"/>
</dbReference>
<dbReference type="Pfam" id="PF03764">
    <property type="entry name" value="EFG_IV"/>
    <property type="match status" value="1"/>
</dbReference>
<dbReference type="PROSITE" id="PS51722">
    <property type="entry name" value="G_TR_2"/>
    <property type="match status" value="1"/>
</dbReference>
<dbReference type="NCBIfam" id="TIGR00231">
    <property type="entry name" value="small_GTP"/>
    <property type="match status" value="1"/>
</dbReference>
<evidence type="ECO:0000313" key="9">
    <source>
        <dbReference type="Proteomes" id="UP000414364"/>
    </source>
</evidence>
<sequence length="641" mass="71679">MKQIVTGIVAHVDAGKTTLSEALLYEAGGLRKLGRVDKGSAFLDSDDLEKKRGITIFSHQANLQYQDFKMTLLDTPGHVDFATQTEQVLSVLDYAILVISATDGIQGYTRTLWHLLQQYQIPTFIFINKTDALGVDKKKVLKQLQTELSGGCIAFGTISSETYEEIAMQDDTVLEQFLESETVSKETILKMIQERQVFPCYFGSALKLSGITEFLDGFKEWTKERSFASEFGARVFKVSHDEGERLTWVRVLGGTLHNKSVLLNDEKANQLRVYNGSKFELRQEIPAGGVCAITGLDSAHPGMGLGQVNDVLKPTIQPVLNYSLNPNGNDIHACLNALKQLEEEDPQLHVTWSNHLQEIHVQIMGEVQLEVLQQILEQRFDLKVDFDQGNVLYKETITEEIEGVGHFEPLRHYAEVHLLMQPAPRGSGLTYDSQLSLDIMPQNWQHQIQTSFFAKEHLGVLTGSPITDMKITLVNGKGSIVHSVGGDFREATWRAIRQGLMMAKQEDACQLLEPWYRFRLEIPQEQVGKAMNDIQKMDGKFDAPQINDSNSLTLLSGVAPVSSMQGYAKEVSAYTHGQGNLECIVDGYRPCHNEAEVVEKRQYQPVSDLENTPDSVFCAHGAGYPVAWDKVPGTMHLPYSK</sequence>
<dbReference type="PRINTS" id="PR00315">
    <property type="entry name" value="ELONGATNFCT"/>
</dbReference>
<evidence type="ECO:0000256" key="2">
    <source>
        <dbReference type="ARBA" id="ARBA00022917"/>
    </source>
</evidence>
<dbReference type="Gene3D" id="3.30.70.240">
    <property type="match status" value="1"/>
</dbReference>
<dbReference type="GO" id="GO:0032790">
    <property type="term" value="P:ribosome disassembly"/>
    <property type="evidence" value="ECO:0007669"/>
    <property type="project" value="TreeGrafter"/>
</dbReference>
<accession>A0A5P0ZPI6</accession>
<dbReference type="SMART" id="SM00838">
    <property type="entry name" value="EFG_C"/>
    <property type="match status" value="1"/>
</dbReference>
<dbReference type="InterPro" id="IPR005517">
    <property type="entry name" value="Transl_elong_EFG/EF2_IV"/>
</dbReference>
<dbReference type="Gene3D" id="3.40.50.300">
    <property type="entry name" value="P-loop containing nucleotide triphosphate hydrolases"/>
    <property type="match status" value="1"/>
</dbReference>
<dbReference type="PRINTS" id="PR01037">
    <property type="entry name" value="TCRTETOQM"/>
</dbReference>
<dbReference type="EMBL" id="VDFO01000041">
    <property type="protein sequence ID" value="MQS98229.1"/>
    <property type="molecule type" value="Genomic_DNA"/>
</dbReference>
<dbReference type="InterPro" id="IPR035647">
    <property type="entry name" value="EFG_III/V"/>
</dbReference>
<dbReference type="SUPFAM" id="SSF50447">
    <property type="entry name" value="Translation proteins"/>
    <property type="match status" value="1"/>
</dbReference>
<keyword evidence="1" id="KW-0547">Nucleotide-binding</keyword>
<feature type="domain" description="Tr-type G" evidence="5">
    <location>
        <begin position="1"/>
        <end position="227"/>
    </location>
</feature>
<dbReference type="AlphaFoldDB" id="A0A5P0ZPI6"/>
<dbReference type="CDD" id="cd04168">
    <property type="entry name" value="TetM_like"/>
    <property type="match status" value="1"/>
</dbReference>
<evidence type="ECO:0000313" key="7">
    <source>
        <dbReference type="EMBL" id="MQS98229.1"/>
    </source>
</evidence>
<dbReference type="InterPro" id="IPR020568">
    <property type="entry name" value="Ribosomal_Su5_D2-typ_SF"/>
</dbReference>
<organism evidence="6 9">
    <name type="scientific">Companilactobacillus halodurans</name>
    <dbReference type="NCBI Taxonomy" id="2584183"/>
    <lineage>
        <taxon>Bacteria</taxon>
        <taxon>Bacillati</taxon>
        <taxon>Bacillota</taxon>
        <taxon>Bacilli</taxon>
        <taxon>Lactobacillales</taxon>
        <taxon>Lactobacillaceae</taxon>
        <taxon>Companilactobacillus</taxon>
    </lineage>
</organism>
<dbReference type="GO" id="GO:0006412">
    <property type="term" value="P:translation"/>
    <property type="evidence" value="ECO:0007669"/>
    <property type="project" value="UniProtKB-KW"/>
</dbReference>
<evidence type="ECO:0000313" key="8">
    <source>
        <dbReference type="Proteomes" id="UP000371423"/>
    </source>
</evidence>
<dbReference type="SMART" id="SM00889">
    <property type="entry name" value="EFG_IV"/>
    <property type="match status" value="1"/>
</dbReference>
<dbReference type="SUPFAM" id="SSF52540">
    <property type="entry name" value="P-loop containing nucleoside triphosphate hydrolases"/>
    <property type="match status" value="1"/>
</dbReference>
<dbReference type="Gene3D" id="3.30.230.10">
    <property type="match status" value="1"/>
</dbReference>
<dbReference type="PANTHER" id="PTHR43261:SF1">
    <property type="entry name" value="RIBOSOME-RELEASING FACTOR 2, MITOCHONDRIAL"/>
    <property type="match status" value="1"/>
</dbReference>
<dbReference type="Gene3D" id="3.30.70.870">
    <property type="entry name" value="Elongation Factor G (Translational Gtpase), domain 3"/>
    <property type="match status" value="1"/>
</dbReference>
<keyword evidence="8" id="KW-1185">Reference proteome</keyword>
<dbReference type="InterPro" id="IPR000640">
    <property type="entry name" value="EFG_V-like"/>
</dbReference>
<dbReference type="InterPro" id="IPR009000">
    <property type="entry name" value="Transl_B-barrel_sf"/>
</dbReference>
<dbReference type="SUPFAM" id="SSF54980">
    <property type="entry name" value="EF-G C-terminal domain-like"/>
    <property type="match status" value="2"/>
</dbReference>
<dbReference type="SUPFAM" id="SSF54211">
    <property type="entry name" value="Ribosomal protein S5 domain 2-like"/>
    <property type="match status" value="1"/>
</dbReference>
<dbReference type="OrthoDB" id="9801591at2"/>
<proteinExistence type="predicted"/>